<evidence type="ECO:0000313" key="2">
    <source>
        <dbReference type="Proteomes" id="UP000270468"/>
    </source>
</evidence>
<dbReference type="AlphaFoldDB" id="A0A3P5WJA7"/>
<protein>
    <submittedName>
        <fullName evidence="1">Uncharacterized protein</fullName>
    </submittedName>
</protein>
<gene>
    <name evidence="1" type="ORF">FILTAD_00579</name>
</gene>
<dbReference type="SUPFAM" id="SSF52540">
    <property type="entry name" value="P-loop containing nucleoside triphosphate hydrolases"/>
    <property type="match status" value="1"/>
</dbReference>
<organism evidence="1 2">
    <name type="scientific">Filibacter tadaridae</name>
    <dbReference type="NCBI Taxonomy" id="2483811"/>
    <lineage>
        <taxon>Bacteria</taxon>
        <taxon>Bacillati</taxon>
        <taxon>Bacillota</taxon>
        <taxon>Bacilli</taxon>
        <taxon>Bacillales</taxon>
        <taxon>Caryophanaceae</taxon>
        <taxon>Filibacter</taxon>
    </lineage>
</organism>
<dbReference type="EMBL" id="UXAV01000020">
    <property type="protein sequence ID" value="VDC21575.1"/>
    <property type="molecule type" value="Genomic_DNA"/>
</dbReference>
<sequence length="1080" mass="127089">MGQAARNALKGYTYQHYIFTLFVAKMDVERKIKKIESEAITTGNFDDLYLESNKNYRIQVKNYPGTSLDDISISKDSFRIKGSSNVYNQHENNIVIINTDQIITDSEFLGLPAIIINEIVIIPLTPSEVQNLLDEMFSTESREVQIIQYAFSLTTSSNFMIMVGDLPKVIRMSLDLSDKTILIREPIESIETGILWIGGKPGVGKSHYVKELIQKYDNAVVYRFWTGSQDERLMKRLQFDAFLDDIAVAIFNSPKSYTTAELIQEIVRQKRILIIDGLDHVENYNPKELDLYIDFINSLANAPIVVLSRPLLAKVNWGKMELENWSFEETELYLAMAYNIYEYRVVREIYNVTDGYPIITYFVAEHYKIHKEINVTLEIESLNQYYGLLLDLVKPKSLLSIFATNNSFFTESEIKIILEESFLVGAIMEFVETHPYLFKRTLNRISLIHDSFNTYLRHEIKNYPELEDRINQFVQDSLLSGTVNFMSRLSSFDLSENFYKDILLMYSDVGSFSDLLERTLDYNSVTSLYNQLQRLLEHREGVLDLYQYYSFSLICQMVNRNDLIGNDGLVYQILLYMNDHVIIEEEIFSTGVLWNTLILLKLQEEGPYKRYLTDRMYDSNQIETLYEAVYDEQHYFEIRENKPNYKETLERLEDSGITEFEKQDILIRHMVNVWINQDQEDIYFELLDEYLKNDKSIAEYQLSKIVEKYGIRSMWSARILISAKYQLNEMGKLGDKNFFYGKSLDEIIRESASKGSFETVEYAQSFLRLVNHEKRQIDIYSINRVWTMYYNRKDYSVYTLDTALSVFEEHGFLEELKSIDILRKVMDQSEKGIRHLLGSYINMKDNFIINKLDQIGAFNRSDFPVDIFDLAPEKINCLDVKHIDYRVYKLLSYHDYGKTIEYGDIQNPLQSKHCNRILDSINYNGYRILGAIDDKKIEKKVIEKGIDILEKAKEEEKEYTPFKYGCIHEEDKKYINDNQIGYLEVSRYPDGWHSCLPLVDIYSLYKVEEIRIHHMMIIHNAMFARVSDKEYIGNWHLLIGNIPRFLQQYEVCIDWNKTYKILKWFLKESLIYDVDSNGKF</sequence>
<dbReference type="Gene3D" id="3.40.50.300">
    <property type="entry name" value="P-loop containing nucleotide triphosphate hydrolases"/>
    <property type="match status" value="1"/>
</dbReference>
<evidence type="ECO:0000313" key="1">
    <source>
        <dbReference type="EMBL" id="VDC21575.1"/>
    </source>
</evidence>
<reference evidence="1 2" key="1">
    <citation type="submission" date="2018-11" db="EMBL/GenBank/DDBJ databases">
        <authorList>
            <person name="Criscuolo A."/>
        </authorList>
    </citation>
    <scope>NUCLEOTIDE SEQUENCE [LARGE SCALE GENOMIC DNA]</scope>
    <source>
        <strain evidence="1">ATB-66</strain>
    </source>
</reference>
<dbReference type="InterPro" id="IPR027417">
    <property type="entry name" value="P-loop_NTPase"/>
</dbReference>
<dbReference type="OrthoDB" id="2455999at2"/>
<dbReference type="RefSeq" id="WP_124069026.1">
    <property type="nucleotide sequence ID" value="NZ_CBCRXF010000007.1"/>
</dbReference>
<accession>A0A3P5WJA7</accession>
<keyword evidence="2" id="KW-1185">Reference proteome</keyword>
<dbReference type="Proteomes" id="UP000270468">
    <property type="component" value="Unassembled WGS sequence"/>
</dbReference>
<name>A0A3P5WJA7_9BACL</name>
<proteinExistence type="predicted"/>